<name>A0A9W8Q583_AKAMU</name>
<sequence>MKLELVNTVLGLVLLSGQALSSPLEQQQQQQQQQQQPPDELSTLEPLSACEQGDCPDNSFGLDLLSTRDLLGWRYILRWQGRCGCSTWDVSEDGCAVITPCGVSHRVCLDWRSRRGHWIDDGGRKTCYSIDHGYVCANEKWEAWPTAEVTCSW</sequence>
<comment type="caution">
    <text evidence="2">The sequence shown here is derived from an EMBL/GenBank/DDBJ whole genome shotgun (WGS) entry which is preliminary data.</text>
</comment>
<gene>
    <name evidence="2" type="ORF">LMH87_001650</name>
</gene>
<dbReference type="AlphaFoldDB" id="A0A9W8Q583"/>
<keyword evidence="1" id="KW-0732">Signal</keyword>
<evidence type="ECO:0000256" key="1">
    <source>
        <dbReference type="SAM" id="SignalP"/>
    </source>
</evidence>
<feature type="signal peptide" evidence="1">
    <location>
        <begin position="1"/>
        <end position="21"/>
    </location>
</feature>
<dbReference type="KEGG" id="amus:LMH87_001650"/>
<accession>A0A9W8Q583</accession>
<keyword evidence="3" id="KW-1185">Reference proteome</keyword>
<dbReference type="RefSeq" id="XP_056050044.1">
    <property type="nucleotide sequence ID" value="XM_056192959.1"/>
</dbReference>
<reference evidence="2" key="1">
    <citation type="journal article" date="2023" name="Access Microbiol">
        <title>De-novo genome assembly for Akanthomyces muscarius, a biocontrol agent of insect agricultural pests.</title>
        <authorList>
            <person name="Erdos Z."/>
            <person name="Studholme D.J."/>
            <person name="Raymond B."/>
            <person name="Sharma M."/>
        </authorList>
    </citation>
    <scope>NUCLEOTIDE SEQUENCE</scope>
    <source>
        <strain evidence="2">Ve6</strain>
    </source>
</reference>
<organism evidence="2 3">
    <name type="scientific">Akanthomyces muscarius</name>
    <name type="common">Entomopathogenic fungus</name>
    <name type="synonym">Lecanicillium muscarium</name>
    <dbReference type="NCBI Taxonomy" id="2231603"/>
    <lineage>
        <taxon>Eukaryota</taxon>
        <taxon>Fungi</taxon>
        <taxon>Dikarya</taxon>
        <taxon>Ascomycota</taxon>
        <taxon>Pezizomycotina</taxon>
        <taxon>Sordariomycetes</taxon>
        <taxon>Hypocreomycetidae</taxon>
        <taxon>Hypocreales</taxon>
        <taxon>Cordycipitaceae</taxon>
        <taxon>Akanthomyces</taxon>
    </lineage>
</organism>
<protein>
    <submittedName>
        <fullName evidence="2">Uncharacterized protein</fullName>
    </submittedName>
</protein>
<feature type="chain" id="PRO_5040736129" evidence="1">
    <location>
        <begin position="22"/>
        <end position="153"/>
    </location>
</feature>
<dbReference type="Proteomes" id="UP001144673">
    <property type="component" value="Chromosome 3"/>
</dbReference>
<dbReference type="GeneID" id="80888809"/>
<proteinExistence type="predicted"/>
<evidence type="ECO:0000313" key="3">
    <source>
        <dbReference type="Proteomes" id="UP001144673"/>
    </source>
</evidence>
<evidence type="ECO:0000313" key="2">
    <source>
        <dbReference type="EMBL" id="KAJ4147103.1"/>
    </source>
</evidence>
<dbReference type="EMBL" id="JAJHUN010000010">
    <property type="protein sequence ID" value="KAJ4147103.1"/>
    <property type="molecule type" value="Genomic_DNA"/>
</dbReference>